<evidence type="ECO:0000256" key="4">
    <source>
        <dbReference type="ARBA" id="ARBA00047534"/>
    </source>
</evidence>
<name>A0AAN6IGT7_9EURO</name>
<dbReference type="InterPro" id="IPR020471">
    <property type="entry name" value="AKR"/>
</dbReference>
<organism evidence="10 11">
    <name type="scientific">Exophiala viscosa</name>
    <dbReference type="NCBI Taxonomy" id="2486360"/>
    <lineage>
        <taxon>Eukaryota</taxon>
        <taxon>Fungi</taxon>
        <taxon>Dikarya</taxon>
        <taxon>Ascomycota</taxon>
        <taxon>Pezizomycotina</taxon>
        <taxon>Eurotiomycetes</taxon>
        <taxon>Chaetothyriomycetidae</taxon>
        <taxon>Chaetothyriales</taxon>
        <taxon>Herpotrichiellaceae</taxon>
        <taxon>Exophiala</taxon>
    </lineage>
</organism>
<evidence type="ECO:0000313" key="11">
    <source>
        <dbReference type="Proteomes" id="UP001203852"/>
    </source>
</evidence>
<keyword evidence="2" id="KW-0560">Oxidoreductase</keyword>
<dbReference type="PRINTS" id="PR00069">
    <property type="entry name" value="ALDKETRDTASE"/>
</dbReference>
<dbReference type="AlphaFoldDB" id="A0AAN6IGT7"/>
<dbReference type="PIRSF" id="PIRSF000097">
    <property type="entry name" value="AKR"/>
    <property type="match status" value="1"/>
</dbReference>
<dbReference type="EC" id="1.1.1.307" evidence="1"/>
<evidence type="ECO:0000256" key="6">
    <source>
        <dbReference type="PIRSR" id="PIRSR000097-1"/>
    </source>
</evidence>
<gene>
    <name evidence="10" type="ORF">EDD36DRAFT_493409</name>
</gene>
<dbReference type="EMBL" id="MU404351">
    <property type="protein sequence ID" value="KAI1617016.1"/>
    <property type="molecule type" value="Genomic_DNA"/>
</dbReference>
<dbReference type="InterPro" id="IPR036812">
    <property type="entry name" value="NAD(P)_OxRdtase_dom_sf"/>
</dbReference>
<feature type="site" description="Lowers pKa of active site Tyr" evidence="8">
    <location>
        <position position="78"/>
    </location>
</feature>
<comment type="catalytic activity">
    <reaction evidence="5">
        <text>xylitol + NAD(+) = D-xylose + NADH + H(+)</text>
        <dbReference type="Rhea" id="RHEA:27441"/>
        <dbReference type="ChEBI" id="CHEBI:15378"/>
        <dbReference type="ChEBI" id="CHEBI:17151"/>
        <dbReference type="ChEBI" id="CHEBI:53455"/>
        <dbReference type="ChEBI" id="CHEBI:57540"/>
        <dbReference type="ChEBI" id="CHEBI:57945"/>
        <dbReference type="EC" id="1.1.1.307"/>
    </reaction>
</comment>
<feature type="domain" description="NADP-dependent oxidoreductase" evidence="9">
    <location>
        <begin position="20"/>
        <end position="281"/>
    </location>
</feature>
<accession>A0AAN6IGT7</accession>
<evidence type="ECO:0000256" key="2">
    <source>
        <dbReference type="ARBA" id="ARBA00023002"/>
    </source>
</evidence>
<comment type="catalytic activity">
    <reaction evidence="4">
        <text>xylitol + NADP(+) = D-xylose + NADPH + H(+)</text>
        <dbReference type="Rhea" id="RHEA:27445"/>
        <dbReference type="ChEBI" id="CHEBI:15378"/>
        <dbReference type="ChEBI" id="CHEBI:17151"/>
        <dbReference type="ChEBI" id="CHEBI:53455"/>
        <dbReference type="ChEBI" id="CHEBI:57783"/>
        <dbReference type="ChEBI" id="CHEBI:58349"/>
        <dbReference type="EC" id="1.1.1.307"/>
    </reaction>
</comment>
<feature type="binding site" evidence="7">
    <location>
        <position position="109"/>
    </location>
    <ligand>
        <name>substrate</name>
    </ligand>
</feature>
<reference evidence="10" key="1">
    <citation type="journal article" date="2022" name="bioRxiv">
        <title>Deciphering the potential niche of two novel black yeast fungi from a biological soil crust based on their genomes, phenotypes, and melanin regulation.</title>
        <authorList>
            <consortium name="DOE Joint Genome Institute"/>
            <person name="Carr E.C."/>
            <person name="Barton Q."/>
            <person name="Grambo S."/>
            <person name="Sullivan M."/>
            <person name="Renfro C.M."/>
            <person name="Kuo A."/>
            <person name="Pangilinan J."/>
            <person name="Lipzen A."/>
            <person name="Keymanesh K."/>
            <person name="Savage E."/>
            <person name="Barry K."/>
            <person name="Grigoriev I.V."/>
            <person name="Riekhof W.R."/>
            <person name="Harris S.S."/>
        </authorList>
    </citation>
    <scope>NUCLEOTIDE SEQUENCE</scope>
    <source>
        <strain evidence="10">JF 03-4F</strain>
    </source>
</reference>
<comment type="caution">
    <text evidence="10">The sequence shown here is derived from an EMBL/GenBank/DDBJ whole genome shotgun (WGS) entry which is preliminary data.</text>
</comment>
<keyword evidence="11" id="KW-1185">Reference proteome</keyword>
<dbReference type="InterPro" id="IPR018170">
    <property type="entry name" value="Aldo/ket_reductase_CS"/>
</dbReference>
<feature type="active site" description="Proton donor" evidence="6">
    <location>
        <position position="53"/>
    </location>
</feature>
<sequence length="313" mass="34550">MTTSQAGSVKLANGSSIPAIGLGTWQAPPSEVEGAVATALREGYRHIDCALIYKNEAEVGEGIRQSGIPREEIFITSKLWNSFHPNAVESLNRSLKDLGTDYLDLYLVHWPVRLVPNESSELLPVNADGTRAIDRDWDMGKTWAQMEDILASGKVKAIGVCNWSIPYLEQLKKGWRSKPLVNQVELHPHLPQHELVEWCKKEGILVEAYSPLGGAGGPISSDPDVVSIAEKHNVSPANVLISYHVNQGVVPLVKSTSPSRLKSNLQTVSLDESDMKKLNRLSSQPGKAKRYNTPLFGWDLGFDDWYGPPKKEH</sequence>
<evidence type="ECO:0000256" key="8">
    <source>
        <dbReference type="PIRSR" id="PIRSR000097-3"/>
    </source>
</evidence>
<dbReference type="PROSITE" id="PS00798">
    <property type="entry name" value="ALDOKETO_REDUCTASE_1"/>
    <property type="match status" value="1"/>
</dbReference>
<comment type="function">
    <text evidence="3">Catalyzes the initial reaction in the xylose utilization pathway by reducing D-xylose into xylitol. Xylose is a major component of hemicelluloses such as xylan. Most fungi utilize D-xylose via three enzymatic reactions, xylose reductase (XR), xylitol dehydrogenase (XDH), and xylulokinase, to form xylulose 5-phosphate, which enters pentose phosphate pathway.</text>
</comment>
<evidence type="ECO:0000313" key="10">
    <source>
        <dbReference type="EMBL" id="KAI1617016.1"/>
    </source>
</evidence>
<evidence type="ECO:0000256" key="5">
    <source>
        <dbReference type="ARBA" id="ARBA00049485"/>
    </source>
</evidence>
<dbReference type="Gene3D" id="3.20.20.100">
    <property type="entry name" value="NADP-dependent oxidoreductase domain"/>
    <property type="match status" value="1"/>
</dbReference>
<evidence type="ECO:0000256" key="3">
    <source>
        <dbReference type="ARBA" id="ARBA00025065"/>
    </source>
</evidence>
<dbReference type="InterPro" id="IPR023210">
    <property type="entry name" value="NADP_OxRdtase_dom"/>
</dbReference>
<evidence type="ECO:0000259" key="9">
    <source>
        <dbReference type="Pfam" id="PF00248"/>
    </source>
</evidence>
<dbReference type="Proteomes" id="UP001203852">
    <property type="component" value="Unassembled WGS sequence"/>
</dbReference>
<protein>
    <recommendedName>
        <fullName evidence="1">D-xylose reductase [NAD(P)H]</fullName>
        <ecNumber evidence="1">1.1.1.307</ecNumber>
    </recommendedName>
</protein>
<evidence type="ECO:0000256" key="1">
    <source>
        <dbReference type="ARBA" id="ARBA00012845"/>
    </source>
</evidence>
<evidence type="ECO:0000256" key="7">
    <source>
        <dbReference type="PIRSR" id="PIRSR000097-2"/>
    </source>
</evidence>
<dbReference type="FunFam" id="3.20.20.100:FF:000002">
    <property type="entry name" value="2,5-diketo-D-gluconic acid reductase A"/>
    <property type="match status" value="1"/>
</dbReference>
<dbReference type="Pfam" id="PF00248">
    <property type="entry name" value="Aldo_ket_red"/>
    <property type="match status" value="1"/>
</dbReference>
<dbReference type="GO" id="GO:0016616">
    <property type="term" value="F:oxidoreductase activity, acting on the CH-OH group of donors, NAD or NADP as acceptor"/>
    <property type="evidence" value="ECO:0007669"/>
    <property type="project" value="UniProtKB-ARBA"/>
</dbReference>
<dbReference type="PANTHER" id="PTHR11732">
    <property type="entry name" value="ALDO/KETO REDUCTASE"/>
    <property type="match status" value="1"/>
</dbReference>
<proteinExistence type="predicted"/>
<dbReference type="SUPFAM" id="SSF51430">
    <property type="entry name" value="NAD(P)-linked oxidoreductase"/>
    <property type="match status" value="1"/>
</dbReference>